<name>A0ABP6VH44_9ACTN</name>
<dbReference type="GO" id="GO:0005524">
    <property type="term" value="F:ATP binding"/>
    <property type="evidence" value="ECO:0007669"/>
    <property type="project" value="UniProtKB-KW"/>
</dbReference>
<dbReference type="InterPro" id="IPR027417">
    <property type="entry name" value="P-loop_NTPase"/>
</dbReference>
<keyword evidence="7" id="KW-1185">Reference proteome</keyword>
<feature type="domain" description="ABC transporter" evidence="5">
    <location>
        <begin position="3"/>
        <end position="238"/>
    </location>
</feature>
<evidence type="ECO:0000313" key="6">
    <source>
        <dbReference type="EMBL" id="GAA3533467.1"/>
    </source>
</evidence>
<dbReference type="InterPro" id="IPR003439">
    <property type="entry name" value="ABC_transporter-like_ATP-bd"/>
</dbReference>
<dbReference type="PANTHER" id="PTHR43790">
    <property type="entry name" value="CARBOHYDRATE TRANSPORT ATP-BINDING PROTEIN MG119-RELATED"/>
    <property type="match status" value="1"/>
</dbReference>
<dbReference type="InterPro" id="IPR017871">
    <property type="entry name" value="ABC_transporter-like_CS"/>
</dbReference>
<dbReference type="InterPro" id="IPR003593">
    <property type="entry name" value="AAA+_ATPase"/>
</dbReference>
<reference evidence="7" key="1">
    <citation type="journal article" date="2019" name="Int. J. Syst. Evol. Microbiol.">
        <title>The Global Catalogue of Microorganisms (GCM) 10K type strain sequencing project: providing services to taxonomists for standard genome sequencing and annotation.</title>
        <authorList>
            <consortium name="The Broad Institute Genomics Platform"/>
            <consortium name="The Broad Institute Genome Sequencing Center for Infectious Disease"/>
            <person name="Wu L."/>
            <person name="Ma J."/>
        </authorList>
    </citation>
    <scope>NUCLEOTIDE SEQUENCE [LARGE SCALE GENOMIC DNA]</scope>
    <source>
        <strain evidence="7">JCM 17326</strain>
    </source>
</reference>
<evidence type="ECO:0000256" key="2">
    <source>
        <dbReference type="ARBA" id="ARBA00022737"/>
    </source>
</evidence>
<evidence type="ECO:0000256" key="4">
    <source>
        <dbReference type="ARBA" id="ARBA00022840"/>
    </source>
</evidence>
<evidence type="ECO:0000313" key="7">
    <source>
        <dbReference type="Proteomes" id="UP001500630"/>
    </source>
</evidence>
<dbReference type="PROSITE" id="PS00211">
    <property type="entry name" value="ABC_TRANSPORTER_1"/>
    <property type="match status" value="2"/>
</dbReference>
<feature type="domain" description="ABC transporter" evidence="5">
    <location>
        <begin position="244"/>
        <end position="505"/>
    </location>
</feature>
<keyword evidence="2" id="KW-0677">Repeat</keyword>
<dbReference type="Gene3D" id="3.40.50.300">
    <property type="entry name" value="P-loop containing nucleotide triphosphate hydrolases"/>
    <property type="match status" value="2"/>
</dbReference>
<sequence>MVLAGRDLAKSYGGVRALAGVDVAFRAGAVHALLGENGAGKSTLVKILAGAVPPDRGELLLGGSAVRFGSTAEAARQRVAIVSQELNLFPDQDVLANVFAHRLPRKGPLVDRAAMRALAAPVLAELGLRAPPDTLLESLSLGDRQLVEIARALVEQPRVLILDEPTSALQPGEVARLHEIIGRLRDRGTAVVYVSHVLEDVLAICDEVTVLRDGAVVLSGADAAELDLPALVTAMLGERAPASLRAAGATAAAGPFTGDSAGGLRLVSVSVPGRLRDVSLEAAPGEILGVAGLVGSGHTDVLRVIAGALTPQSGRVELPGDGKRAANRTGMRAAVRAGVGLISGDRRGVGITADKPVWENIVQVSAVSLGRLGRWLTQRALREAAEVLARRVGVRTHSMDQAVDQLSGGNQQKVVFAKWLAARPSVLLMDDPTRGIDIGAKAEIYALMGELAAAGTVQLLASSDPKELAGICHRVIVIRKGQVTAVLEGAELSAHAVLEAVNGDRGAPAL</sequence>
<evidence type="ECO:0000259" key="5">
    <source>
        <dbReference type="PROSITE" id="PS50893"/>
    </source>
</evidence>
<dbReference type="PROSITE" id="PS50893">
    <property type="entry name" value="ABC_TRANSPORTER_2"/>
    <property type="match status" value="2"/>
</dbReference>
<dbReference type="CDD" id="cd03215">
    <property type="entry name" value="ABC_Carb_Monos_II"/>
    <property type="match status" value="1"/>
</dbReference>
<keyword evidence="3" id="KW-0547">Nucleotide-binding</keyword>
<evidence type="ECO:0000256" key="1">
    <source>
        <dbReference type="ARBA" id="ARBA00022448"/>
    </source>
</evidence>
<protein>
    <submittedName>
        <fullName evidence="6">Sugar ABC transporter ATP-binding protein</fullName>
    </submittedName>
</protein>
<dbReference type="PANTHER" id="PTHR43790:SF9">
    <property type="entry name" value="GALACTOFURANOSE TRANSPORTER ATP-BINDING PROTEIN YTFR"/>
    <property type="match status" value="1"/>
</dbReference>
<proteinExistence type="predicted"/>
<accession>A0ABP6VH44</accession>
<gene>
    <name evidence="6" type="ORF">GCM10022419_010890</name>
</gene>
<dbReference type="SUPFAM" id="SSF52540">
    <property type="entry name" value="P-loop containing nucleoside triphosphate hydrolases"/>
    <property type="match status" value="2"/>
</dbReference>
<keyword evidence="4 6" id="KW-0067">ATP-binding</keyword>
<evidence type="ECO:0000256" key="3">
    <source>
        <dbReference type="ARBA" id="ARBA00022741"/>
    </source>
</evidence>
<dbReference type="CDD" id="cd03216">
    <property type="entry name" value="ABC_Carb_Monos_I"/>
    <property type="match status" value="1"/>
</dbReference>
<dbReference type="InterPro" id="IPR050107">
    <property type="entry name" value="ABC_carbohydrate_import_ATPase"/>
</dbReference>
<keyword evidence="1" id="KW-0813">Transport</keyword>
<comment type="caution">
    <text evidence="6">The sequence shown here is derived from an EMBL/GenBank/DDBJ whole genome shotgun (WGS) entry which is preliminary data.</text>
</comment>
<dbReference type="EMBL" id="BAABDQ010000002">
    <property type="protein sequence ID" value="GAA3533467.1"/>
    <property type="molecule type" value="Genomic_DNA"/>
</dbReference>
<dbReference type="Pfam" id="PF00005">
    <property type="entry name" value="ABC_tran"/>
    <property type="match status" value="2"/>
</dbReference>
<dbReference type="Proteomes" id="UP001500630">
    <property type="component" value="Unassembled WGS sequence"/>
</dbReference>
<dbReference type="SMART" id="SM00382">
    <property type="entry name" value="AAA"/>
    <property type="match status" value="2"/>
</dbReference>
<organism evidence="6 7">
    <name type="scientific">Nonomuraea rosea</name>
    <dbReference type="NCBI Taxonomy" id="638574"/>
    <lineage>
        <taxon>Bacteria</taxon>
        <taxon>Bacillati</taxon>
        <taxon>Actinomycetota</taxon>
        <taxon>Actinomycetes</taxon>
        <taxon>Streptosporangiales</taxon>
        <taxon>Streptosporangiaceae</taxon>
        <taxon>Nonomuraea</taxon>
    </lineage>
</organism>